<dbReference type="SMART" id="SM00028">
    <property type="entry name" value="TPR"/>
    <property type="match status" value="3"/>
</dbReference>
<dbReference type="Pfam" id="PF00990">
    <property type="entry name" value="GGDEF"/>
    <property type="match status" value="1"/>
</dbReference>
<dbReference type="SUPFAM" id="SSF55073">
    <property type="entry name" value="Nucleotide cyclase"/>
    <property type="match status" value="1"/>
</dbReference>
<evidence type="ECO:0000256" key="1">
    <source>
        <dbReference type="ARBA" id="ARBA00001946"/>
    </source>
</evidence>
<organism evidence="5 6">
    <name type="scientific">Vibrio sinensis</name>
    <dbReference type="NCBI Taxonomy" id="2302434"/>
    <lineage>
        <taxon>Bacteria</taxon>
        <taxon>Pseudomonadati</taxon>
        <taxon>Pseudomonadota</taxon>
        <taxon>Gammaproteobacteria</taxon>
        <taxon>Vibrionales</taxon>
        <taxon>Vibrionaceae</taxon>
        <taxon>Vibrio</taxon>
    </lineage>
</organism>
<dbReference type="GO" id="GO:0043709">
    <property type="term" value="P:cell adhesion involved in single-species biofilm formation"/>
    <property type="evidence" value="ECO:0007669"/>
    <property type="project" value="TreeGrafter"/>
</dbReference>
<dbReference type="Gene3D" id="1.25.40.10">
    <property type="entry name" value="Tetratricopeptide repeat domain"/>
    <property type="match status" value="2"/>
</dbReference>
<dbReference type="InterPro" id="IPR029016">
    <property type="entry name" value="GAF-like_dom_sf"/>
</dbReference>
<dbReference type="InterPro" id="IPR050469">
    <property type="entry name" value="Diguanylate_Cyclase"/>
</dbReference>
<dbReference type="SMART" id="SM00065">
    <property type="entry name" value="GAF"/>
    <property type="match status" value="1"/>
</dbReference>
<comment type="catalytic activity">
    <reaction evidence="3">
        <text>2 GTP = 3',3'-c-di-GMP + 2 diphosphate</text>
        <dbReference type="Rhea" id="RHEA:24898"/>
        <dbReference type="ChEBI" id="CHEBI:33019"/>
        <dbReference type="ChEBI" id="CHEBI:37565"/>
        <dbReference type="ChEBI" id="CHEBI:58805"/>
        <dbReference type="EC" id="2.7.7.65"/>
    </reaction>
</comment>
<dbReference type="SUPFAM" id="SSF55781">
    <property type="entry name" value="GAF domain-like"/>
    <property type="match status" value="1"/>
</dbReference>
<evidence type="ECO:0000313" key="5">
    <source>
        <dbReference type="EMBL" id="RJX68971.1"/>
    </source>
</evidence>
<dbReference type="EC" id="2.7.7.65" evidence="2"/>
<dbReference type="AlphaFoldDB" id="A0A3A6QZI1"/>
<proteinExistence type="predicted"/>
<name>A0A3A6QZI1_9VIBR</name>
<dbReference type="InterPro" id="IPR003018">
    <property type="entry name" value="GAF"/>
</dbReference>
<evidence type="ECO:0000259" key="4">
    <source>
        <dbReference type="PROSITE" id="PS50887"/>
    </source>
</evidence>
<dbReference type="FunFam" id="3.30.70.270:FF:000001">
    <property type="entry name" value="Diguanylate cyclase domain protein"/>
    <property type="match status" value="1"/>
</dbReference>
<dbReference type="Proteomes" id="UP000273252">
    <property type="component" value="Unassembled WGS sequence"/>
</dbReference>
<feature type="domain" description="GGDEF" evidence="4">
    <location>
        <begin position="559"/>
        <end position="698"/>
    </location>
</feature>
<protein>
    <recommendedName>
        <fullName evidence="2">diguanylate cyclase</fullName>
        <ecNumber evidence="2">2.7.7.65</ecNumber>
    </recommendedName>
</protein>
<dbReference type="PANTHER" id="PTHR45138">
    <property type="entry name" value="REGULATORY COMPONENTS OF SENSORY TRANSDUCTION SYSTEM"/>
    <property type="match status" value="1"/>
</dbReference>
<evidence type="ECO:0000256" key="2">
    <source>
        <dbReference type="ARBA" id="ARBA00012528"/>
    </source>
</evidence>
<dbReference type="PROSITE" id="PS50887">
    <property type="entry name" value="GGDEF"/>
    <property type="match status" value="1"/>
</dbReference>
<dbReference type="OrthoDB" id="9805474at2"/>
<dbReference type="SMART" id="SM00267">
    <property type="entry name" value="GGDEF"/>
    <property type="match status" value="1"/>
</dbReference>
<dbReference type="InterPro" id="IPR043128">
    <property type="entry name" value="Rev_trsase/Diguanyl_cyclase"/>
</dbReference>
<gene>
    <name evidence="5" type="ORF">DZ860_16105</name>
</gene>
<dbReference type="EMBL" id="QVMU01000017">
    <property type="protein sequence ID" value="RJX68971.1"/>
    <property type="molecule type" value="Genomic_DNA"/>
</dbReference>
<sequence>MLSRMQVYHGISGFHQLEKNVQDICQRYDYVLPEAQRLFLIALAHDRYDRLKDAIQTYQQCISQCTDEKDYVLKLHVHILLGSIFADQEDYQDAYTLYREVLDHTNLLDDNYRSLAYTNISDFHLSLGQFQKAYQLASLGEQSAAKVGNNVNQAICLLNMGYALGHQHDPVTAIGHIEDALAIAIAHQNPRVQAIAHGYIGQVMVKHRERYSESVVRDAFEKAQALFSVTQDNHNQLENKVHYALFLAQTSEKKEALSACLKLYNEIDPQENFSFYVKLCRALFSLLEQEGNQSELLKIQSAYIAISDKHFAELEAKEFQQILMQVEQATAEQERRVINQTRQHIGTVTEVGQQIATSEDLAQHLPFIYDKVCSIFPTDEFGIALYDDKTHILDYCYFYDRRGPVEDFQVNCLTEHSIGSYVIANKSTVHLNRINDDVLNSFVPLEQRKKRDCVIFDESSPVESILLTPIKLRDKVLGILSIQHHLPDQYHQHHRNLFEQLAGFIAIALENHVQRRRLEQANQKLDLLSKTDPLTGLYNRYQLDTIIPTLVTKAAEQAENLAAVMIDVDYYKGYNDFHGHHQGDVALKSVASLMKSSFDSDNDYLFRYGGDEFLAVCCNSTQLQLEQKLRTLQQSLAEMALPNPLSQCNPNLTLSIGAANRRQKSRKADSFDHLFNLADQQLYKVKSHGRNKFSVCTLAEPISQ</sequence>
<dbReference type="InterPro" id="IPR000160">
    <property type="entry name" value="GGDEF_dom"/>
</dbReference>
<dbReference type="InterPro" id="IPR029787">
    <property type="entry name" value="Nucleotide_cyclase"/>
</dbReference>
<dbReference type="GO" id="GO:0052621">
    <property type="term" value="F:diguanylate cyclase activity"/>
    <property type="evidence" value="ECO:0007669"/>
    <property type="project" value="UniProtKB-EC"/>
</dbReference>
<dbReference type="Pfam" id="PF13185">
    <property type="entry name" value="GAF_2"/>
    <property type="match status" value="1"/>
</dbReference>
<reference evidence="5 6" key="1">
    <citation type="submission" date="2018-08" db="EMBL/GenBank/DDBJ databases">
        <title>Vibrio isolated from the Eastern China Marginal Seas.</title>
        <authorList>
            <person name="Li Y."/>
        </authorList>
    </citation>
    <scope>NUCLEOTIDE SEQUENCE [LARGE SCALE GENOMIC DNA]</scope>
    <source>
        <strain evidence="5 6">BEI233</strain>
    </source>
</reference>
<evidence type="ECO:0000256" key="3">
    <source>
        <dbReference type="ARBA" id="ARBA00034247"/>
    </source>
</evidence>
<evidence type="ECO:0000313" key="6">
    <source>
        <dbReference type="Proteomes" id="UP000273252"/>
    </source>
</evidence>
<dbReference type="PANTHER" id="PTHR45138:SF9">
    <property type="entry name" value="DIGUANYLATE CYCLASE DGCM-RELATED"/>
    <property type="match status" value="1"/>
</dbReference>
<dbReference type="Gene3D" id="3.30.450.40">
    <property type="match status" value="1"/>
</dbReference>
<dbReference type="GO" id="GO:1902201">
    <property type="term" value="P:negative regulation of bacterial-type flagellum-dependent cell motility"/>
    <property type="evidence" value="ECO:0007669"/>
    <property type="project" value="TreeGrafter"/>
</dbReference>
<dbReference type="InterPro" id="IPR011990">
    <property type="entry name" value="TPR-like_helical_dom_sf"/>
</dbReference>
<dbReference type="NCBIfam" id="TIGR00254">
    <property type="entry name" value="GGDEF"/>
    <property type="match status" value="1"/>
</dbReference>
<comment type="caution">
    <text evidence="5">The sequence shown here is derived from an EMBL/GenBank/DDBJ whole genome shotgun (WGS) entry which is preliminary data.</text>
</comment>
<comment type="cofactor">
    <cofactor evidence="1">
        <name>Mg(2+)</name>
        <dbReference type="ChEBI" id="CHEBI:18420"/>
    </cofactor>
</comment>
<keyword evidence="6" id="KW-1185">Reference proteome</keyword>
<dbReference type="Gene3D" id="3.30.70.270">
    <property type="match status" value="1"/>
</dbReference>
<dbReference type="CDD" id="cd01949">
    <property type="entry name" value="GGDEF"/>
    <property type="match status" value="1"/>
</dbReference>
<dbReference type="InterPro" id="IPR019734">
    <property type="entry name" value="TPR_rpt"/>
</dbReference>
<dbReference type="GO" id="GO:0005886">
    <property type="term" value="C:plasma membrane"/>
    <property type="evidence" value="ECO:0007669"/>
    <property type="project" value="TreeGrafter"/>
</dbReference>
<accession>A0A3A6QZI1</accession>
<dbReference type="SUPFAM" id="SSF48452">
    <property type="entry name" value="TPR-like"/>
    <property type="match status" value="2"/>
</dbReference>